<dbReference type="PANTHER" id="PTHR18884">
    <property type="entry name" value="SEPTIN"/>
    <property type="match status" value="1"/>
</dbReference>
<dbReference type="AlphaFoldDB" id="A0A2T0FBU5"/>
<evidence type="ECO:0000313" key="7">
    <source>
        <dbReference type="EMBL" id="PRT52484.1"/>
    </source>
</evidence>
<dbReference type="Gene3D" id="3.40.50.300">
    <property type="entry name" value="P-loop containing nucleotide triphosphate hydrolases"/>
    <property type="match status" value="1"/>
</dbReference>
<dbReference type="GO" id="GO:0005938">
    <property type="term" value="C:cell cortex"/>
    <property type="evidence" value="ECO:0007669"/>
    <property type="project" value="UniProtKB-ARBA"/>
</dbReference>
<gene>
    <name evidence="7" type="ORF">B9G98_00104</name>
</gene>
<comment type="similarity">
    <text evidence="4">Belongs to the TRAFAC class TrmE-Era-EngA-EngB-Septin-like GTPase superfamily. Septin GTPase family.</text>
</comment>
<protein>
    <submittedName>
        <fullName evidence="7">Cell division control protein 3</fullName>
    </submittedName>
</protein>
<feature type="region of interest" description="Disordered" evidence="5">
    <location>
        <begin position="442"/>
        <end position="473"/>
    </location>
</feature>
<sequence length="473" mass="53101">MATGLAELNGVANGFHPHQVPSLDGELDREDVVADAQSLSVAVAQAGNHNGPDGGALSVTTEASVIRRKLNGFVGFSNLPQQWHQKSLQRGFNLNVMVVGESGLGKTTLLTTLFETRLQGGDSQSAVRADGDLKSTVDIKPFTADLEENGVKLRLTVIDTPGFGDYVNNSNSWKPIIDEIDGRYDQYLEAENSVNRSRIPDNRVHACLYFIEPTGHSLKPLDINVMRKLHQKVNLIPVIAKSDTLTEAELEQFKNTIRTDIAYQGIQIFQPPRYSDDDEETQAETAELVAKFPFAVIGSTELVATPDGRNVRGRQYPWGVVEVDNEEHCDFVKLRSLLVRSHLEDLREHTANALYENYRTQKMLSMGIQQDSTVFREVNPALRQEEERAMHEQRLAKMEAEMRAVFQQKVTEKEQKLKKSEADLFARHKEIKEQLERQRAELEARKAKLEAQAPPVPATVPSSDDKKGRKFKF</sequence>
<dbReference type="SUPFAM" id="SSF52540">
    <property type="entry name" value="P-loop containing nucleoside triphosphate hydrolases"/>
    <property type="match status" value="1"/>
</dbReference>
<evidence type="ECO:0000259" key="6">
    <source>
        <dbReference type="PROSITE" id="PS51719"/>
    </source>
</evidence>
<dbReference type="GO" id="GO:0051301">
    <property type="term" value="P:cell division"/>
    <property type="evidence" value="ECO:0007669"/>
    <property type="project" value="UniProtKB-KW"/>
</dbReference>
<dbReference type="GO" id="GO:0032156">
    <property type="term" value="C:septin cytoskeleton"/>
    <property type="evidence" value="ECO:0007669"/>
    <property type="project" value="UniProtKB-ARBA"/>
</dbReference>
<reference evidence="7 8" key="1">
    <citation type="submission" date="2017-04" db="EMBL/GenBank/DDBJ databases">
        <title>Genome sequencing of [Candida] sorbophila.</title>
        <authorList>
            <person name="Ahn J.O."/>
        </authorList>
    </citation>
    <scope>NUCLEOTIDE SEQUENCE [LARGE SCALE GENOMIC DNA]</scope>
    <source>
        <strain evidence="7 8">DS02</strain>
    </source>
</reference>
<keyword evidence="7" id="KW-0132">Cell division</keyword>
<dbReference type="CDD" id="cd01850">
    <property type="entry name" value="CDC_Septin"/>
    <property type="match status" value="1"/>
</dbReference>
<name>A0A2T0FBU5_9ASCO</name>
<dbReference type="FunFam" id="3.40.50.300:FF:000196">
    <property type="entry name" value="Cell division control 3"/>
    <property type="match status" value="1"/>
</dbReference>
<comment type="caution">
    <text evidence="7">The sequence shown here is derived from an EMBL/GenBank/DDBJ whole genome shotgun (WGS) entry which is preliminary data.</text>
</comment>
<evidence type="ECO:0000256" key="5">
    <source>
        <dbReference type="SAM" id="MobiDB-lite"/>
    </source>
</evidence>
<dbReference type="STRING" id="45607.A0A2T0FBU5"/>
<evidence type="ECO:0000256" key="2">
    <source>
        <dbReference type="ARBA" id="ARBA00022741"/>
    </source>
</evidence>
<evidence type="ECO:0000256" key="4">
    <source>
        <dbReference type="RuleBase" id="RU004560"/>
    </source>
</evidence>
<organism evidence="7 8">
    <name type="scientific">Wickerhamiella sorbophila</name>
    <dbReference type="NCBI Taxonomy" id="45607"/>
    <lineage>
        <taxon>Eukaryota</taxon>
        <taxon>Fungi</taxon>
        <taxon>Dikarya</taxon>
        <taxon>Ascomycota</taxon>
        <taxon>Saccharomycotina</taxon>
        <taxon>Dipodascomycetes</taxon>
        <taxon>Dipodascales</taxon>
        <taxon>Trichomonascaceae</taxon>
        <taxon>Wickerhamiella</taxon>
    </lineage>
</organism>
<dbReference type="EMBL" id="NDIQ01000001">
    <property type="protein sequence ID" value="PRT52484.1"/>
    <property type="molecule type" value="Genomic_DNA"/>
</dbReference>
<dbReference type="InterPro" id="IPR027417">
    <property type="entry name" value="P-loop_NTPase"/>
</dbReference>
<evidence type="ECO:0000256" key="3">
    <source>
        <dbReference type="ARBA" id="ARBA00023134"/>
    </source>
</evidence>
<proteinExistence type="inferred from homology"/>
<keyword evidence="3 4" id="KW-0342">GTP-binding</keyword>
<evidence type="ECO:0000313" key="8">
    <source>
        <dbReference type="Proteomes" id="UP000238350"/>
    </source>
</evidence>
<keyword evidence="8" id="KW-1185">Reference proteome</keyword>
<dbReference type="Pfam" id="PF00735">
    <property type="entry name" value="Septin"/>
    <property type="match status" value="1"/>
</dbReference>
<comment type="subcellular location">
    <subcellularLocation>
        <location evidence="1">Bud neck</location>
    </subcellularLocation>
</comment>
<keyword evidence="7" id="KW-0131">Cell cycle</keyword>
<keyword evidence="2 4" id="KW-0547">Nucleotide-binding</keyword>
<dbReference type="InterPro" id="IPR016491">
    <property type="entry name" value="Septin"/>
</dbReference>
<dbReference type="PROSITE" id="PS51719">
    <property type="entry name" value="G_SEPTIN"/>
    <property type="match status" value="1"/>
</dbReference>
<dbReference type="GO" id="GO:0005525">
    <property type="term" value="F:GTP binding"/>
    <property type="evidence" value="ECO:0007669"/>
    <property type="project" value="UniProtKB-KW"/>
</dbReference>
<dbReference type="RefSeq" id="XP_024662430.1">
    <property type="nucleotide sequence ID" value="XM_024806662.1"/>
</dbReference>
<dbReference type="PIRSF" id="PIRSF006698">
    <property type="entry name" value="Septin"/>
    <property type="match status" value="1"/>
</dbReference>
<evidence type="ECO:0000256" key="1">
    <source>
        <dbReference type="ARBA" id="ARBA00004266"/>
    </source>
</evidence>
<feature type="domain" description="Septin-type G" evidence="6">
    <location>
        <begin position="90"/>
        <end position="365"/>
    </location>
</feature>
<accession>A0A2T0FBU5</accession>
<dbReference type="InterPro" id="IPR030379">
    <property type="entry name" value="G_SEPTIN_dom"/>
</dbReference>
<dbReference type="GO" id="GO:0005935">
    <property type="term" value="C:cellular bud neck"/>
    <property type="evidence" value="ECO:0007669"/>
    <property type="project" value="UniProtKB-SubCell"/>
</dbReference>
<dbReference type="OrthoDB" id="416553at2759"/>
<dbReference type="Proteomes" id="UP000238350">
    <property type="component" value="Unassembled WGS sequence"/>
</dbReference>
<dbReference type="GeneID" id="36513853"/>